<keyword evidence="5" id="KW-0227">DNA damage</keyword>
<evidence type="ECO:0000259" key="8">
    <source>
        <dbReference type="Pfam" id="PF03167"/>
    </source>
</evidence>
<feature type="domain" description="Uracil-DNA glycosylase-like" evidence="8">
    <location>
        <begin position="6"/>
        <end position="105"/>
    </location>
</feature>
<evidence type="ECO:0000313" key="10">
    <source>
        <dbReference type="Proteomes" id="UP000290482"/>
    </source>
</evidence>
<dbReference type="InterPro" id="IPR002043">
    <property type="entry name" value="UDG_fam1"/>
</dbReference>
<dbReference type="KEGG" id="mob:NCTC10112_00271"/>
<evidence type="ECO:0000256" key="4">
    <source>
        <dbReference type="ARBA" id="ARBA00012030"/>
    </source>
</evidence>
<keyword evidence="9" id="KW-0326">Glycosidase</keyword>
<dbReference type="GO" id="GO:0004844">
    <property type="term" value="F:uracil DNA N-glycosylase activity"/>
    <property type="evidence" value="ECO:0007669"/>
    <property type="project" value="UniProtKB-EC"/>
</dbReference>
<evidence type="ECO:0000256" key="7">
    <source>
        <dbReference type="ARBA" id="ARBA00023204"/>
    </source>
</evidence>
<comment type="similarity">
    <text evidence="3">Belongs to the uracil-DNA glycosylase (UDG) superfamily. UNG family.</text>
</comment>
<protein>
    <recommendedName>
        <fullName evidence="4">uracil-DNA glycosylase</fullName>
        <ecNumber evidence="4">3.2.2.27</ecNumber>
    </recommendedName>
</protein>
<proteinExistence type="inferred from homology"/>
<dbReference type="EC" id="3.2.2.27" evidence="4"/>
<keyword evidence="6 9" id="KW-0378">Hydrolase</keyword>
<dbReference type="AlphaFoldDB" id="A0A448ZWP2"/>
<reference evidence="9 10" key="1">
    <citation type="submission" date="2019-01" db="EMBL/GenBank/DDBJ databases">
        <authorList>
            <consortium name="Pathogen Informatics"/>
        </authorList>
    </citation>
    <scope>NUCLEOTIDE SEQUENCE [LARGE SCALE GENOMIC DNA]</scope>
    <source>
        <strain evidence="9 10">NCTC10112</strain>
    </source>
</reference>
<evidence type="ECO:0000256" key="2">
    <source>
        <dbReference type="ARBA" id="ARBA00002631"/>
    </source>
</evidence>
<sequence>MSNNLSSWKNQGILLANTILTVEEGKPLSHKNIGWERFVSELLNTLNNTYENIIYLCFGVKAFNFASSLANIQKHIILKTSHPSPFSYKKGFENSKIFLKVNDKLDSLNKKKIDWNTY</sequence>
<dbReference type="PANTHER" id="PTHR11264:SF0">
    <property type="entry name" value="URACIL-DNA GLYCOSYLASE"/>
    <property type="match status" value="1"/>
</dbReference>
<keyword evidence="10" id="KW-1185">Reference proteome</keyword>
<evidence type="ECO:0000256" key="1">
    <source>
        <dbReference type="ARBA" id="ARBA00001400"/>
    </source>
</evidence>
<dbReference type="Gene3D" id="3.40.470.10">
    <property type="entry name" value="Uracil-DNA glycosylase-like domain"/>
    <property type="match status" value="1"/>
</dbReference>
<dbReference type="RefSeq" id="WP_232017761.1">
    <property type="nucleotide sequence ID" value="NZ_LR214940.1"/>
</dbReference>
<dbReference type="GO" id="GO:0097510">
    <property type="term" value="P:base-excision repair, AP site formation via deaminated base removal"/>
    <property type="evidence" value="ECO:0007669"/>
    <property type="project" value="TreeGrafter"/>
</dbReference>
<keyword evidence="7" id="KW-0234">DNA repair</keyword>
<dbReference type="InterPro" id="IPR036895">
    <property type="entry name" value="Uracil-DNA_glycosylase-like_sf"/>
</dbReference>
<name>A0A448ZWP2_METOS</name>
<dbReference type="SUPFAM" id="SSF52141">
    <property type="entry name" value="Uracil-DNA glycosylase-like"/>
    <property type="match status" value="1"/>
</dbReference>
<dbReference type="CDD" id="cd10027">
    <property type="entry name" value="UDG-F1-like"/>
    <property type="match status" value="1"/>
</dbReference>
<evidence type="ECO:0000256" key="3">
    <source>
        <dbReference type="ARBA" id="ARBA00008184"/>
    </source>
</evidence>
<dbReference type="EMBL" id="LR214940">
    <property type="protein sequence ID" value="VEU55523.1"/>
    <property type="molecule type" value="Genomic_DNA"/>
</dbReference>
<organism evidence="9 10">
    <name type="scientific">Metamycoplasma orale</name>
    <name type="common">Mycoplasma orale</name>
    <dbReference type="NCBI Taxonomy" id="2121"/>
    <lineage>
        <taxon>Bacteria</taxon>
        <taxon>Bacillati</taxon>
        <taxon>Mycoplasmatota</taxon>
        <taxon>Mycoplasmoidales</taxon>
        <taxon>Metamycoplasmataceae</taxon>
        <taxon>Metamycoplasma</taxon>
    </lineage>
</organism>
<dbReference type="InterPro" id="IPR005122">
    <property type="entry name" value="Uracil-DNA_glycosylase-like"/>
</dbReference>
<accession>A0A448ZWP2</accession>
<gene>
    <name evidence="9" type="primary">ung_2</name>
    <name evidence="9" type="ORF">NCTC10112_00271</name>
</gene>
<evidence type="ECO:0000313" key="9">
    <source>
        <dbReference type="EMBL" id="VEU55523.1"/>
    </source>
</evidence>
<comment type="catalytic activity">
    <reaction evidence="1">
        <text>Hydrolyzes single-stranded DNA or mismatched double-stranded DNA and polynucleotides, releasing free uracil.</text>
        <dbReference type="EC" id="3.2.2.27"/>
    </reaction>
</comment>
<dbReference type="Proteomes" id="UP000290482">
    <property type="component" value="Chromosome"/>
</dbReference>
<dbReference type="PANTHER" id="PTHR11264">
    <property type="entry name" value="URACIL-DNA GLYCOSYLASE"/>
    <property type="match status" value="1"/>
</dbReference>
<dbReference type="Pfam" id="PF03167">
    <property type="entry name" value="UDG"/>
    <property type="match status" value="1"/>
</dbReference>
<evidence type="ECO:0000256" key="6">
    <source>
        <dbReference type="ARBA" id="ARBA00022801"/>
    </source>
</evidence>
<evidence type="ECO:0000256" key="5">
    <source>
        <dbReference type="ARBA" id="ARBA00022763"/>
    </source>
</evidence>
<comment type="function">
    <text evidence="2">Excises uracil residues from the DNA which can arise as a result of misincorporation of dUMP residues by DNA polymerase or due to deamination of cytosine.</text>
</comment>